<evidence type="ECO:0000256" key="1">
    <source>
        <dbReference type="SAM" id="SignalP"/>
    </source>
</evidence>
<comment type="caution">
    <text evidence="2">The sequence shown here is derived from an EMBL/GenBank/DDBJ whole genome shotgun (WGS) entry which is preliminary data.</text>
</comment>
<feature type="chain" id="PRO_5032684567" description="DUF3575 domain-containing protein" evidence="1">
    <location>
        <begin position="23"/>
        <end position="231"/>
    </location>
</feature>
<dbReference type="AlphaFoldDB" id="A0A840TNJ6"/>
<keyword evidence="3" id="KW-1185">Reference proteome</keyword>
<sequence length="231" mass="26352">MYSSKRFFGIARLLVLSLAAHFCLGQGTLPDTLSAKPFRRDASIGLDVFKNIPPLLLGKRYYLQEAFIVEAITRHRTHRGHYAQFLVGYTQGAILERLNHIARQELHGWYLKGGTEWDITGQRGYGYFGVAGVVASVTNRGTYHFPGRTFGDYVADYDERNNLGFGAELSLTRNFYLSDRWLLRWVFRGTLVFRMAGDVQPYYYPGVGYAPNQYNSILSGGSTLQLHYRLR</sequence>
<evidence type="ECO:0008006" key="4">
    <source>
        <dbReference type="Google" id="ProtNLM"/>
    </source>
</evidence>
<reference evidence="2 3" key="1">
    <citation type="submission" date="2020-08" db="EMBL/GenBank/DDBJ databases">
        <title>Genomic Encyclopedia of Type Strains, Phase IV (KMG-IV): sequencing the most valuable type-strain genomes for metagenomic binning, comparative biology and taxonomic classification.</title>
        <authorList>
            <person name="Goeker M."/>
        </authorList>
    </citation>
    <scope>NUCLEOTIDE SEQUENCE [LARGE SCALE GENOMIC DNA]</scope>
    <source>
        <strain evidence="2 3">DSM 105074</strain>
    </source>
</reference>
<dbReference type="Proteomes" id="UP000557307">
    <property type="component" value="Unassembled WGS sequence"/>
</dbReference>
<gene>
    <name evidence="2" type="ORF">HNQ92_003082</name>
</gene>
<evidence type="ECO:0000313" key="2">
    <source>
        <dbReference type="EMBL" id="MBB5284934.1"/>
    </source>
</evidence>
<evidence type="ECO:0000313" key="3">
    <source>
        <dbReference type="Proteomes" id="UP000557307"/>
    </source>
</evidence>
<accession>A0A840TNJ6</accession>
<proteinExistence type="predicted"/>
<dbReference type="EMBL" id="JACHGF010000004">
    <property type="protein sequence ID" value="MBB5284934.1"/>
    <property type="molecule type" value="Genomic_DNA"/>
</dbReference>
<feature type="signal peptide" evidence="1">
    <location>
        <begin position="1"/>
        <end position="22"/>
    </location>
</feature>
<protein>
    <recommendedName>
        <fullName evidence="4">DUF3575 domain-containing protein</fullName>
    </recommendedName>
</protein>
<name>A0A840TNJ6_9BACT</name>
<dbReference type="RefSeq" id="WP_184174876.1">
    <property type="nucleotide sequence ID" value="NZ_JACHGF010000004.1"/>
</dbReference>
<keyword evidence="1" id="KW-0732">Signal</keyword>
<organism evidence="2 3">
    <name type="scientific">Rhabdobacter roseus</name>
    <dbReference type="NCBI Taxonomy" id="1655419"/>
    <lineage>
        <taxon>Bacteria</taxon>
        <taxon>Pseudomonadati</taxon>
        <taxon>Bacteroidota</taxon>
        <taxon>Cytophagia</taxon>
        <taxon>Cytophagales</taxon>
        <taxon>Cytophagaceae</taxon>
        <taxon>Rhabdobacter</taxon>
    </lineage>
</organism>